<accession>A0A371R257</accession>
<proteinExistence type="inferred from homology"/>
<dbReference type="AlphaFoldDB" id="A0A371R257"/>
<dbReference type="InterPro" id="IPR002716">
    <property type="entry name" value="PIN_dom"/>
</dbReference>
<sequence>MGASQRALLDTSVLIEILDKGRLSLLPKDPYLSVISIYEYIRYKRDRHFYKERLEEAFTVLGLTNKVIERAAEIFASLKARGVVVSDNDVFIAATAVAYGLPLITKDKIKQTAAGLDVVFID</sequence>
<evidence type="ECO:0000313" key="10">
    <source>
        <dbReference type="Proteomes" id="UP000256877"/>
    </source>
</evidence>
<evidence type="ECO:0000313" key="11">
    <source>
        <dbReference type="Proteomes" id="UP000257123"/>
    </source>
</evidence>
<comment type="similarity">
    <text evidence="6">Belongs to the PINc/VapC protein family.</text>
</comment>
<dbReference type="Proteomes" id="UP000256877">
    <property type="component" value="Unassembled WGS sequence"/>
</dbReference>
<keyword evidence="5 6" id="KW-0460">Magnesium</keyword>
<evidence type="ECO:0000256" key="2">
    <source>
        <dbReference type="ARBA" id="ARBA00022722"/>
    </source>
</evidence>
<dbReference type="InterPro" id="IPR022907">
    <property type="entry name" value="VapC_family"/>
</dbReference>
<dbReference type="GO" id="GO:0090729">
    <property type="term" value="F:toxin activity"/>
    <property type="evidence" value="ECO:0007669"/>
    <property type="project" value="UniProtKB-KW"/>
</dbReference>
<dbReference type="SUPFAM" id="SSF88723">
    <property type="entry name" value="PIN domain-like"/>
    <property type="match status" value="1"/>
</dbReference>
<dbReference type="PANTHER" id="PTHR42740">
    <property type="entry name" value="RIBONUCLEASE VAPC3"/>
    <property type="match status" value="1"/>
</dbReference>
<keyword evidence="4 6" id="KW-0378">Hydrolase</keyword>
<evidence type="ECO:0000313" key="8">
    <source>
        <dbReference type="EMBL" id="RFA97608.1"/>
    </source>
</evidence>
<comment type="cofactor">
    <cofactor evidence="6">
        <name>Mg(2+)</name>
        <dbReference type="ChEBI" id="CHEBI:18420"/>
    </cofactor>
</comment>
<keyword evidence="3 6" id="KW-0479">Metal-binding</keyword>
<dbReference type="Pfam" id="PF01850">
    <property type="entry name" value="PIN"/>
    <property type="match status" value="1"/>
</dbReference>
<keyword evidence="6" id="KW-0800">Toxin</keyword>
<organism evidence="8 10">
    <name type="scientific">Pyrobaculum aerophilum</name>
    <dbReference type="NCBI Taxonomy" id="13773"/>
    <lineage>
        <taxon>Archaea</taxon>
        <taxon>Thermoproteota</taxon>
        <taxon>Thermoprotei</taxon>
        <taxon>Thermoproteales</taxon>
        <taxon>Thermoproteaceae</taxon>
        <taxon>Pyrobaculum</taxon>
    </lineage>
</organism>
<dbReference type="GO" id="GO:0004540">
    <property type="term" value="F:RNA nuclease activity"/>
    <property type="evidence" value="ECO:0007669"/>
    <property type="project" value="InterPro"/>
</dbReference>
<evidence type="ECO:0000256" key="3">
    <source>
        <dbReference type="ARBA" id="ARBA00022723"/>
    </source>
</evidence>
<reference evidence="10 11" key="1">
    <citation type="submission" date="2017-07" db="EMBL/GenBank/DDBJ databases">
        <title>Draft genome sequence of aerobic hyperthermophilic archaea, Pyrobaculum aerophilum YKB31 and YKB32.</title>
        <authorList>
            <person name="Mochizuki T."/>
            <person name="Berliner A.J."/>
            <person name="Yoshida-Takashima Y."/>
            <person name="Takaki Y."/>
            <person name="Nunoura T."/>
            <person name="Takai K."/>
        </authorList>
    </citation>
    <scope>NUCLEOTIDE SEQUENCE [LARGE SCALE GENOMIC DNA]</scope>
    <source>
        <strain evidence="9 11">YKB31</strain>
        <strain evidence="8 10">YKB32</strain>
    </source>
</reference>
<evidence type="ECO:0000256" key="1">
    <source>
        <dbReference type="ARBA" id="ARBA00022649"/>
    </source>
</evidence>
<gene>
    <name evidence="6" type="primary">vapC</name>
    <name evidence="9" type="ORF">CGL51_01465</name>
    <name evidence="8" type="ORF">CGL52_08720</name>
</gene>
<comment type="function">
    <text evidence="6">Toxic component of a toxin-antitoxin (TA) system. An RNase.</text>
</comment>
<comment type="caution">
    <text evidence="8">The sequence shown here is derived from an EMBL/GenBank/DDBJ whole genome shotgun (WGS) entry which is preliminary data.</text>
</comment>
<dbReference type="PANTHER" id="PTHR42740:SF1">
    <property type="entry name" value="RIBONUCLEASE VAPC3"/>
    <property type="match status" value="1"/>
</dbReference>
<evidence type="ECO:0000256" key="4">
    <source>
        <dbReference type="ARBA" id="ARBA00022801"/>
    </source>
</evidence>
<feature type="binding site" evidence="6">
    <location>
        <position position="10"/>
    </location>
    <ligand>
        <name>Mg(2+)</name>
        <dbReference type="ChEBI" id="CHEBI:18420"/>
    </ligand>
</feature>
<dbReference type="FunFam" id="3.40.50.1010:FF:000103">
    <property type="entry name" value="PilT protein domain protein"/>
    <property type="match status" value="1"/>
</dbReference>
<dbReference type="EMBL" id="NMUF01000024">
    <property type="protein sequence ID" value="RFA97608.1"/>
    <property type="molecule type" value="Genomic_DNA"/>
</dbReference>
<dbReference type="GO" id="GO:0000287">
    <property type="term" value="F:magnesium ion binding"/>
    <property type="evidence" value="ECO:0007669"/>
    <property type="project" value="UniProtKB-UniRule"/>
</dbReference>
<keyword evidence="2 6" id="KW-0540">Nuclease</keyword>
<dbReference type="EMBL" id="NMUE01000003">
    <property type="protein sequence ID" value="RFA98045.1"/>
    <property type="molecule type" value="Genomic_DNA"/>
</dbReference>
<dbReference type="CDD" id="cd09881">
    <property type="entry name" value="PIN_VapC4-5_FitB-like"/>
    <property type="match status" value="1"/>
</dbReference>
<evidence type="ECO:0000256" key="6">
    <source>
        <dbReference type="HAMAP-Rule" id="MF_00265"/>
    </source>
</evidence>
<dbReference type="Gene3D" id="3.40.50.1010">
    <property type="entry name" value="5'-nuclease"/>
    <property type="match status" value="1"/>
</dbReference>
<dbReference type="GO" id="GO:0016787">
    <property type="term" value="F:hydrolase activity"/>
    <property type="evidence" value="ECO:0007669"/>
    <property type="project" value="UniProtKB-KW"/>
</dbReference>
<name>A0A371R257_9CREN</name>
<dbReference type="EC" id="3.1.-.-" evidence="6"/>
<keyword evidence="1 6" id="KW-1277">Toxin-antitoxin system</keyword>
<feature type="domain" description="PIN" evidence="7">
    <location>
        <begin position="8"/>
        <end position="108"/>
    </location>
</feature>
<dbReference type="InterPro" id="IPR029060">
    <property type="entry name" value="PIN-like_dom_sf"/>
</dbReference>
<dbReference type="InterPro" id="IPR051749">
    <property type="entry name" value="PINc/VapC_TA_RNase"/>
</dbReference>
<protein>
    <recommendedName>
        <fullName evidence="6">Ribonuclease VapC</fullName>
        <shortName evidence="6">RNase VapC</shortName>
        <ecNumber evidence="6">3.1.-.-</ecNumber>
    </recommendedName>
    <alternativeName>
        <fullName evidence="6">Putative toxin VapC</fullName>
    </alternativeName>
</protein>
<evidence type="ECO:0000256" key="5">
    <source>
        <dbReference type="ARBA" id="ARBA00022842"/>
    </source>
</evidence>
<evidence type="ECO:0000313" key="9">
    <source>
        <dbReference type="EMBL" id="RFA98045.1"/>
    </source>
</evidence>
<evidence type="ECO:0000259" key="7">
    <source>
        <dbReference type="Pfam" id="PF01850"/>
    </source>
</evidence>
<feature type="binding site" evidence="6">
    <location>
        <position position="89"/>
    </location>
    <ligand>
        <name>Mg(2+)</name>
        <dbReference type="ChEBI" id="CHEBI:18420"/>
    </ligand>
</feature>
<dbReference type="Proteomes" id="UP000257123">
    <property type="component" value="Unassembled WGS sequence"/>
</dbReference>
<dbReference type="HAMAP" id="MF_00265">
    <property type="entry name" value="VapC_Nob1"/>
    <property type="match status" value="1"/>
</dbReference>
<dbReference type="RefSeq" id="WP_116420423.1">
    <property type="nucleotide sequence ID" value="NZ_NMUE01000003.1"/>
</dbReference>